<sequence length="330" mass="34468">MRFSSPPSRRQTLALLAGAALAPLTSTARAQAWPARPVTFVVPLPPGGATDALTRKLADKLSKSLGQPVVVENRAGAGGTVGAGYVAKANPDGHTILMGVTGSNAISASVYSKLPFNPAKDFAPVALIVRSPLVLVKRPGLAVNSLADYVAAARAKPEAITYSSPGRGTTLHLAGGMLGIAANMRLMHVPYQGSGPALQAVLAEQVDSMFADLMQVLPMIKAGKLHALAVTSKERHALLPQVPTVAESGFPQYEAISWHALFAPAGTPGPVVEKLHAEVVQALREPDIQEHFAALGLVVDARTPADTQRFVQEETQKWAQVVKATGAALD</sequence>
<feature type="chain" id="PRO_5021363060" evidence="2">
    <location>
        <begin position="31"/>
        <end position="330"/>
    </location>
</feature>
<dbReference type="InterPro" id="IPR005064">
    <property type="entry name" value="BUG"/>
</dbReference>
<accession>A0A4Z0BVS4</accession>
<dbReference type="Gene3D" id="3.40.190.150">
    <property type="entry name" value="Bordetella uptake gene, domain 1"/>
    <property type="match status" value="1"/>
</dbReference>
<evidence type="ECO:0000256" key="1">
    <source>
        <dbReference type="ARBA" id="ARBA00006987"/>
    </source>
</evidence>
<keyword evidence="4" id="KW-1185">Reference proteome</keyword>
<gene>
    <name evidence="3" type="ORF">EZ313_15045</name>
</gene>
<dbReference type="EMBL" id="SMLM01000002">
    <property type="protein sequence ID" value="TFZ02574.1"/>
    <property type="molecule type" value="Genomic_DNA"/>
</dbReference>
<dbReference type="Pfam" id="PF03401">
    <property type="entry name" value="TctC"/>
    <property type="match status" value="1"/>
</dbReference>
<dbReference type="RefSeq" id="WP_135264099.1">
    <property type="nucleotide sequence ID" value="NZ_SMLM01000002.1"/>
</dbReference>
<organism evidence="3 4">
    <name type="scientific">Ramlibacter henchirensis</name>
    <dbReference type="NCBI Taxonomy" id="204072"/>
    <lineage>
        <taxon>Bacteria</taxon>
        <taxon>Pseudomonadati</taxon>
        <taxon>Pseudomonadota</taxon>
        <taxon>Betaproteobacteria</taxon>
        <taxon>Burkholderiales</taxon>
        <taxon>Comamonadaceae</taxon>
        <taxon>Ramlibacter</taxon>
    </lineage>
</organism>
<protein>
    <submittedName>
        <fullName evidence="3">Tripartite tricarboxylate transporter substrate binding protein</fullName>
    </submittedName>
</protein>
<dbReference type="InterPro" id="IPR042100">
    <property type="entry name" value="Bug_dom1"/>
</dbReference>
<dbReference type="CDD" id="cd13578">
    <property type="entry name" value="PBP2_Bug27"/>
    <property type="match status" value="1"/>
</dbReference>
<feature type="signal peptide" evidence="2">
    <location>
        <begin position="1"/>
        <end position="30"/>
    </location>
</feature>
<evidence type="ECO:0000313" key="3">
    <source>
        <dbReference type="EMBL" id="TFZ02574.1"/>
    </source>
</evidence>
<comment type="similarity">
    <text evidence="1">Belongs to the UPF0065 (bug) family.</text>
</comment>
<comment type="caution">
    <text evidence="3">The sequence shown here is derived from an EMBL/GenBank/DDBJ whole genome shotgun (WGS) entry which is preliminary data.</text>
</comment>
<evidence type="ECO:0000256" key="2">
    <source>
        <dbReference type="SAM" id="SignalP"/>
    </source>
</evidence>
<dbReference type="Gene3D" id="3.40.190.10">
    <property type="entry name" value="Periplasmic binding protein-like II"/>
    <property type="match status" value="1"/>
</dbReference>
<reference evidence="3 4" key="1">
    <citation type="submission" date="2019-03" db="EMBL/GenBank/DDBJ databases">
        <title>Ramlibacter henchirensis DSM 14656, whole genome shotgun sequence.</title>
        <authorList>
            <person name="Zhang X."/>
            <person name="Feng G."/>
            <person name="Zhu H."/>
        </authorList>
    </citation>
    <scope>NUCLEOTIDE SEQUENCE [LARGE SCALE GENOMIC DNA]</scope>
    <source>
        <strain evidence="3 4">DSM 14656</strain>
    </source>
</reference>
<dbReference type="OrthoDB" id="7248487at2"/>
<keyword evidence="2" id="KW-0732">Signal</keyword>
<proteinExistence type="inferred from homology"/>
<dbReference type="PIRSF" id="PIRSF017082">
    <property type="entry name" value="YflP"/>
    <property type="match status" value="1"/>
</dbReference>
<dbReference type="PANTHER" id="PTHR42928:SF5">
    <property type="entry name" value="BLR1237 PROTEIN"/>
    <property type="match status" value="1"/>
</dbReference>
<dbReference type="Proteomes" id="UP000298180">
    <property type="component" value="Unassembled WGS sequence"/>
</dbReference>
<name>A0A4Z0BVS4_9BURK</name>
<dbReference type="AlphaFoldDB" id="A0A4Z0BVS4"/>
<dbReference type="InterPro" id="IPR006311">
    <property type="entry name" value="TAT_signal"/>
</dbReference>
<evidence type="ECO:0000313" key="4">
    <source>
        <dbReference type="Proteomes" id="UP000298180"/>
    </source>
</evidence>
<dbReference type="PROSITE" id="PS51318">
    <property type="entry name" value="TAT"/>
    <property type="match status" value="1"/>
</dbReference>
<dbReference type="SUPFAM" id="SSF53850">
    <property type="entry name" value="Periplasmic binding protein-like II"/>
    <property type="match status" value="1"/>
</dbReference>
<dbReference type="PANTHER" id="PTHR42928">
    <property type="entry name" value="TRICARBOXYLATE-BINDING PROTEIN"/>
    <property type="match status" value="1"/>
</dbReference>